<dbReference type="InterPro" id="IPR003613">
    <property type="entry name" value="Ubox_domain"/>
</dbReference>
<dbReference type="GO" id="GO:0061630">
    <property type="term" value="F:ubiquitin protein ligase activity"/>
    <property type="evidence" value="ECO:0007669"/>
    <property type="project" value="TreeGrafter"/>
</dbReference>
<feature type="compositionally biased region" description="Basic and acidic residues" evidence="2">
    <location>
        <begin position="207"/>
        <end position="232"/>
    </location>
</feature>
<dbReference type="SUPFAM" id="SSF57850">
    <property type="entry name" value="RING/U-box"/>
    <property type="match status" value="1"/>
</dbReference>
<protein>
    <recommendedName>
        <fullName evidence="7">RING-type E3 ubiquitin transferase</fullName>
    </recommendedName>
</protein>
<evidence type="ECO:0000259" key="4">
    <source>
        <dbReference type="PROSITE" id="PS51698"/>
    </source>
</evidence>
<name>A0AAD7UEK5_9STRA</name>
<evidence type="ECO:0000256" key="2">
    <source>
        <dbReference type="SAM" id="MobiDB-lite"/>
    </source>
</evidence>
<feature type="compositionally biased region" description="Low complexity" evidence="2">
    <location>
        <begin position="502"/>
        <end position="511"/>
    </location>
</feature>
<dbReference type="InterPro" id="IPR029000">
    <property type="entry name" value="Cyclophilin-like_dom_sf"/>
</dbReference>
<sequence>MPKHKTKDRMFITATEWATEYGGHKKRVEKRVEGALPFECCALSLLPFETPACTRKEGVLFDWVGLVEFVRAHGTSPATGAVLTTREIVRLRMAKNGEGRWMCPVTHKVFTNYSKVAAVGTTGNTYAYEALKELCLKPNKLFDLLDGTPFARSDVIVVQDPDDPELSRRRDVSNLHHLKNHEQEAPSIRPLGEGAEKVLAAARENVERAQADRDAKRRKTAEDLADPARPENEGLTETFLRVRKLGARTDEVLEGSKLTSGKTSASLTSSAVGVATSNELREATDDELKAARWKILRSLGKKGYVRLETSLGLLNIEVHCDMCPRAAENFLGLCSAGYYDDLQFHRVVPGFVAQAGDPRNDGTGGESLWGAPFADEFDSRLRHDARGILAYASDGRDRNRSQFYVTFDECPNLDNKHTVFGRVVGGMDTLNRIERADVDEKDDHRPRRGREVVIRAALVFVDPTSEADDRFEKKIAHNVRVRRNKNLAPPVAKKRAPPGRPTTTTTSSSSSMPHTAATVGKYLQRRP</sequence>
<dbReference type="Gene3D" id="2.40.100.10">
    <property type="entry name" value="Cyclophilin-like"/>
    <property type="match status" value="1"/>
</dbReference>
<feature type="domain" description="PPIase cyclophilin-type" evidence="3">
    <location>
        <begin position="308"/>
        <end position="459"/>
    </location>
</feature>
<dbReference type="SUPFAM" id="SSF50891">
    <property type="entry name" value="Cyclophilin-like"/>
    <property type="match status" value="1"/>
</dbReference>
<dbReference type="Pfam" id="PF00160">
    <property type="entry name" value="Pro_isomerase"/>
    <property type="match status" value="1"/>
</dbReference>
<dbReference type="PANTHER" id="PTHR45625:SF1">
    <property type="entry name" value="RING-TYPE E3 UBIQUITIN-PROTEIN LIGASE PPIL2"/>
    <property type="match status" value="1"/>
</dbReference>
<dbReference type="GO" id="GO:0006457">
    <property type="term" value="P:protein folding"/>
    <property type="evidence" value="ECO:0007669"/>
    <property type="project" value="InterPro"/>
</dbReference>
<evidence type="ECO:0008006" key="7">
    <source>
        <dbReference type="Google" id="ProtNLM"/>
    </source>
</evidence>
<dbReference type="AlphaFoldDB" id="A0AAD7UEK5"/>
<comment type="similarity">
    <text evidence="1">Belongs to the cyclophilin-type PPIase family. PPIL2 subfamily.</text>
</comment>
<accession>A0AAD7UEK5</accession>
<evidence type="ECO:0000259" key="3">
    <source>
        <dbReference type="PROSITE" id="PS50072"/>
    </source>
</evidence>
<feature type="region of interest" description="Disordered" evidence="2">
    <location>
        <begin position="162"/>
        <end position="185"/>
    </location>
</feature>
<reference evidence="5" key="1">
    <citation type="submission" date="2023-01" db="EMBL/GenBank/DDBJ databases">
        <title>Metagenome sequencing of chrysophaentin producing Chrysophaeum taylorii.</title>
        <authorList>
            <person name="Davison J."/>
            <person name="Bewley C."/>
        </authorList>
    </citation>
    <scope>NUCLEOTIDE SEQUENCE</scope>
    <source>
        <strain evidence="5">NIES-1699</strain>
    </source>
</reference>
<dbReference type="Gene3D" id="3.30.40.10">
    <property type="entry name" value="Zinc/RING finger domain, C3HC4 (zinc finger)"/>
    <property type="match status" value="1"/>
</dbReference>
<dbReference type="EMBL" id="JAQMWT010000379">
    <property type="protein sequence ID" value="KAJ8602412.1"/>
    <property type="molecule type" value="Genomic_DNA"/>
</dbReference>
<feature type="region of interest" description="Disordered" evidence="2">
    <location>
        <begin position="207"/>
        <end position="233"/>
    </location>
</feature>
<dbReference type="InterPro" id="IPR020892">
    <property type="entry name" value="Cyclophilin-type_PPIase_CS"/>
</dbReference>
<dbReference type="PROSITE" id="PS50072">
    <property type="entry name" value="CSA_PPIASE_2"/>
    <property type="match status" value="1"/>
</dbReference>
<proteinExistence type="inferred from homology"/>
<dbReference type="PRINTS" id="PR00153">
    <property type="entry name" value="CSAPPISMRASE"/>
</dbReference>
<dbReference type="GO" id="GO:0003755">
    <property type="term" value="F:peptidyl-prolyl cis-trans isomerase activity"/>
    <property type="evidence" value="ECO:0007669"/>
    <property type="project" value="InterPro"/>
</dbReference>
<dbReference type="InterPro" id="IPR044666">
    <property type="entry name" value="Cyclophilin_A-like"/>
</dbReference>
<dbReference type="PROSITE" id="PS51698">
    <property type="entry name" value="U_BOX"/>
    <property type="match status" value="1"/>
</dbReference>
<dbReference type="Proteomes" id="UP001230188">
    <property type="component" value="Unassembled WGS sequence"/>
</dbReference>
<feature type="compositionally biased region" description="Basic and acidic residues" evidence="2">
    <location>
        <begin position="165"/>
        <end position="184"/>
    </location>
</feature>
<dbReference type="InterPro" id="IPR002130">
    <property type="entry name" value="Cyclophilin-type_PPIase_dom"/>
</dbReference>
<dbReference type="PROSITE" id="PS00170">
    <property type="entry name" value="CSA_PPIASE_1"/>
    <property type="match status" value="1"/>
</dbReference>
<comment type="caution">
    <text evidence="5">The sequence shown here is derived from an EMBL/GenBank/DDBJ whole genome shotgun (WGS) entry which is preliminary data.</text>
</comment>
<feature type="domain" description="U-box" evidence="4">
    <location>
        <begin position="34"/>
        <end position="108"/>
    </location>
</feature>
<feature type="region of interest" description="Disordered" evidence="2">
    <location>
        <begin position="482"/>
        <end position="527"/>
    </location>
</feature>
<dbReference type="GO" id="GO:0071013">
    <property type="term" value="C:catalytic step 2 spliceosome"/>
    <property type="evidence" value="ECO:0007669"/>
    <property type="project" value="TreeGrafter"/>
</dbReference>
<evidence type="ECO:0000256" key="1">
    <source>
        <dbReference type="ARBA" id="ARBA00007930"/>
    </source>
</evidence>
<dbReference type="PANTHER" id="PTHR45625">
    <property type="entry name" value="PEPTIDYL-PROLYL CIS-TRANS ISOMERASE-RELATED"/>
    <property type="match status" value="1"/>
</dbReference>
<keyword evidence="6" id="KW-1185">Reference proteome</keyword>
<dbReference type="InterPro" id="IPR013083">
    <property type="entry name" value="Znf_RING/FYVE/PHD"/>
</dbReference>
<dbReference type="Pfam" id="PF04641">
    <property type="entry name" value="Rtf2"/>
    <property type="match status" value="1"/>
</dbReference>
<dbReference type="GO" id="GO:0000209">
    <property type="term" value="P:protein polyubiquitination"/>
    <property type="evidence" value="ECO:0007669"/>
    <property type="project" value="TreeGrafter"/>
</dbReference>
<evidence type="ECO:0000313" key="5">
    <source>
        <dbReference type="EMBL" id="KAJ8602412.1"/>
    </source>
</evidence>
<gene>
    <name evidence="5" type="ORF">CTAYLR_001201</name>
</gene>
<evidence type="ECO:0000313" key="6">
    <source>
        <dbReference type="Proteomes" id="UP001230188"/>
    </source>
</evidence>
<organism evidence="5 6">
    <name type="scientific">Chrysophaeum taylorii</name>
    <dbReference type="NCBI Taxonomy" id="2483200"/>
    <lineage>
        <taxon>Eukaryota</taxon>
        <taxon>Sar</taxon>
        <taxon>Stramenopiles</taxon>
        <taxon>Ochrophyta</taxon>
        <taxon>Pelagophyceae</taxon>
        <taxon>Pelagomonadales</taxon>
        <taxon>Pelagomonadaceae</taxon>
        <taxon>Chrysophaeum</taxon>
    </lineage>
</organism>